<name>A0AB34K935_PRYPA</name>
<feature type="repeat" description="Solcar" evidence="8">
    <location>
        <begin position="243"/>
        <end position="388"/>
    </location>
</feature>
<reference evidence="12 13" key="1">
    <citation type="journal article" date="2024" name="Science">
        <title>Giant polyketide synthase enzymes in the biosynthesis of giant marine polyether toxins.</title>
        <authorList>
            <person name="Fallon T.R."/>
            <person name="Shende V.V."/>
            <person name="Wierzbicki I.H."/>
            <person name="Pendleton A.L."/>
            <person name="Watervoot N.F."/>
            <person name="Auber R.P."/>
            <person name="Gonzalez D.J."/>
            <person name="Wisecaver J.H."/>
            <person name="Moore B.S."/>
        </authorList>
    </citation>
    <scope>NUCLEOTIDE SEQUENCE [LARGE SCALE GENOMIC DNA]</scope>
    <source>
        <strain evidence="12 13">12B1</strain>
    </source>
</reference>
<evidence type="ECO:0000256" key="4">
    <source>
        <dbReference type="ARBA" id="ARBA00022692"/>
    </source>
</evidence>
<keyword evidence="3 9" id="KW-0813">Transport</keyword>
<feature type="signal peptide" evidence="11">
    <location>
        <begin position="1"/>
        <end position="19"/>
    </location>
</feature>
<dbReference type="PANTHER" id="PTHR45667">
    <property type="entry name" value="S-ADENOSYLMETHIONINE MITOCHONDRIAL CARRIER PROTEIN"/>
    <property type="match status" value="1"/>
</dbReference>
<dbReference type="InterPro" id="IPR023395">
    <property type="entry name" value="MCP_dom_sf"/>
</dbReference>
<comment type="similarity">
    <text evidence="2 9">Belongs to the mitochondrial carrier (TC 2.A.29) family.</text>
</comment>
<keyword evidence="5" id="KW-0677">Repeat</keyword>
<keyword evidence="7 8" id="KW-0472">Membrane</keyword>
<feature type="region of interest" description="Disordered" evidence="10">
    <location>
        <begin position="277"/>
        <end position="340"/>
    </location>
</feature>
<dbReference type="Proteomes" id="UP001515480">
    <property type="component" value="Unassembled WGS sequence"/>
</dbReference>
<dbReference type="GO" id="GO:0016020">
    <property type="term" value="C:membrane"/>
    <property type="evidence" value="ECO:0007669"/>
    <property type="project" value="UniProtKB-SubCell"/>
</dbReference>
<protein>
    <submittedName>
        <fullName evidence="12">Uncharacterized protein</fullName>
    </submittedName>
</protein>
<comment type="subcellular location">
    <subcellularLocation>
        <location evidence="1">Membrane</location>
        <topology evidence="1">Multi-pass membrane protein</topology>
    </subcellularLocation>
</comment>
<evidence type="ECO:0000256" key="2">
    <source>
        <dbReference type="ARBA" id="ARBA00006375"/>
    </source>
</evidence>
<gene>
    <name evidence="12" type="ORF">AB1Y20_010305</name>
</gene>
<feature type="compositionally biased region" description="Low complexity" evidence="10">
    <location>
        <begin position="286"/>
        <end position="297"/>
    </location>
</feature>
<dbReference type="SUPFAM" id="SSF103506">
    <property type="entry name" value="Mitochondrial carrier"/>
    <property type="match status" value="1"/>
</dbReference>
<organism evidence="12 13">
    <name type="scientific">Prymnesium parvum</name>
    <name type="common">Toxic golden alga</name>
    <dbReference type="NCBI Taxonomy" id="97485"/>
    <lineage>
        <taxon>Eukaryota</taxon>
        <taxon>Haptista</taxon>
        <taxon>Haptophyta</taxon>
        <taxon>Prymnesiophyceae</taxon>
        <taxon>Prymnesiales</taxon>
        <taxon>Prymnesiaceae</taxon>
        <taxon>Prymnesium</taxon>
    </lineage>
</organism>
<evidence type="ECO:0000256" key="1">
    <source>
        <dbReference type="ARBA" id="ARBA00004141"/>
    </source>
</evidence>
<dbReference type="InterPro" id="IPR018108">
    <property type="entry name" value="MCP_transmembrane"/>
</dbReference>
<feature type="chain" id="PRO_5044232927" evidence="11">
    <location>
        <begin position="20"/>
        <end position="592"/>
    </location>
</feature>
<proteinExistence type="inferred from homology"/>
<evidence type="ECO:0000256" key="11">
    <source>
        <dbReference type="SAM" id="SignalP"/>
    </source>
</evidence>
<comment type="caution">
    <text evidence="12">The sequence shown here is derived from an EMBL/GenBank/DDBJ whole genome shotgun (WGS) entry which is preliminary data.</text>
</comment>
<dbReference type="Pfam" id="PF00153">
    <property type="entry name" value="Mito_carr"/>
    <property type="match status" value="2"/>
</dbReference>
<keyword evidence="13" id="KW-1185">Reference proteome</keyword>
<dbReference type="PROSITE" id="PS50920">
    <property type="entry name" value="SOLCAR"/>
    <property type="match status" value="3"/>
</dbReference>
<sequence length="592" mass="62996">MRLLLFPLLLLPLLTPALPSPPRLRLSRRAALTTAAAAALAPPQAAHAAYGAARGAVTSLPQTAFDKLSTKEQLDELSSLGGAKRAQQVSVLSERQIDVLLAELRERQAAISARISEDLAASISSGEQNRKLRSSLAKAREELEAVRAELTRVKAERKEAAEGREAPPSAPAGERRLASEAEELALQIKRLEGELAELEVAEARTGKLREQELRALREELAQQRGVRDSLLKRNTLLEALDAQPEWFNYLAAFLASCVSTLVMHPVDTIKTRMIASAARPPPPPAGWSAAAAHASVRPAERIDPSPPAGHEPYLEPSVSAKATTVAEAEHADGEPLHLPSHAARGEEAPRQNLGEGLLSLYQGLPGALLKEGPPSALYLGVYEAVKTRLLVNPLFEPYPILVYLIAGAAGETIGSVVRAPSENIKARVQSGADASTGEAVRSVLLSAKGRENVVRAWSSSLIRDVPFGAIQLAIFEGLKSFLIDSTSIDSTVVDSLASEAVLGAIGGSVGALVTTPPDVISLRILTQPTGSNETQAPAGAVEMAQRIWAEGGFGAFWTGWQARTIYWAPAIGIFLSCYCSIRQLAVSQGFFS</sequence>
<keyword evidence="6" id="KW-1133">Transmembrane helix</keyword>
<evidence type="ECO:0000256" key="7">
    <source>
        <dbReference type="ARBA" id="ARBA00023136"/>
    </source>
</evidence>
<evidence type="ECO:0000313" key="12">
    <source>
        <dbReference type="EMBL" id="KAL1528984.1"/>
    </source>
</evidence>
<evidence type="ECO:0000256" key="3">
    <source>
        <dbReference type="ARBA" id="ARBA00022448"/>
    </source>
</evidence>
<evidence type="ECO:0000313" key="13">
    <source>
        <dbReference type="Proteomes" id="UP001515480"/>
    </source>
</evidence>
<feature type="repeat" description="Solcar" evidence="8">
    <location>
        <begin position="398"/>
        <end position="481"/>
    </location>
</feature>
<evidence type="ECO:0000256" key="10">
    <source>
        <dbReference type="SAM" id="MobiDB-lite"/>
    </source>
</evidence>
<feature type="compositionally biased region" description="Basic and acidic residues" evidence="10">
    <location>
        <begin position="156"/>
        <end position="165"/>
    </location>
</feature>
<evidence type="ECO:0000256" key="5">
    <source>
        <dbReference type="ARBA" id="ARBA00022737"/>
    </source>
</evidence>
<keyword evidence="4 8" id="KW-0812">Transmembrane</keyword>
<feature type="region of interest" description="Disordered" evidence="10">
    <location>
        <begin position="156"/>
        <end position="176"/>
    </location>
</feature>
<keyword evidence="11" id="KW-0732">Signal</keyword>
<dbReference type="EMBL" id="JBGBPQ010000002">
    <property type="protein sequence ID" value="KAL1528984.1"/>
    <property type="molecule type" value="Genomic_DNA"/>
</dbReference>
<feature type="repeat" description="Solcar" evidence="8">
    <location>
        <begin position="494"/>
        <end position="584"/>
    </location>
</feature>
<accession>A0AB34K935</accession>
<dbReference type="Gene3D" id="1.50.40.10">
    <property type="entry name" value="Mitochondrial carrier domain"/>
    <property type="match status" value="2"/>
</dbReference>
<evidence type="ECO:0000256" key="6">
    <source>
        <dbReference type="ARBA" id="ARBA00022989"/>
    </source>
</evidence>
<dbReference type="AlphaFoldDB" id="A0AB34K935"/>
<evidence type="ECO:0000256" key="9">
    <source>
        <dbReference type="RuleBase" id="RU000488"/>
    </source>
</evidence>
<evidence type="ECO:0000256" key="8">
    <source>
        <dbReference type="PROSITE-ProRule" id="PRU00282"/>
    </source>
</evidence>